<proteinExistence type="predicted"/>
<dbReference type="EMBL" id="BKCJ011864595">
    <property type="protein sequence ID" value="GFD59406.1"/>
    <property type="molecule type" value="Genomic_DNA"/>
</dbReference>
<organism evidence="1">
    <name type="scientific">Tanacetum cinerariifolium</name>
    <name type="common">Dalmatian daisy</name>
    <name type="synonym">Chrysanthemum cinerariifolium</name>
    <dbReference type="NCBI Taxonomy" id="118510"/>
    <lineage>
        <taxon>Eukaryota</taxon>
        <taxon>Viridiplantae</taxon>
        <taxon>Streptophyta</taxon>
        <taxon>Embryophyta</taxon>
        <taxon>Tracheophyta</taxon>
        <taxon>Spermatophyta</taxon>
        <taxon>Magnoliopsida</taxon>
        <taxon>eudicotyledons</taxon>
        <taxon>Gunneridae</taxon>
        <taxon>Pentapetalae</taxon>
        <taxon>asterids</taxon>
        <taxon>campanulids</taxon>
        <taxon>Asterales</taxon>
        <taxon>Asteraceae</taxon>
        <taxon>Asteroideae</taxon>
        <taxon>Anthemideae</taxon>
        <taxon>Anthemidinae</taxon>
        <taxon>Tanacetum</taxon>
    </lineage>
</organism>
<evidence type="ECO:0000313" key="1">
    <source>
        <dbReference type="EMBL" id="GFD59406.1"/>
    </source>
</evidence>
<protein>
    <submittedName>
        <fullName evidence="1">Uncharacterized protein</fullName>
    </submittedName>
</protein>
<name>A0A699XNJ9_TANCI</name>
<accession>A0A699XNJ9</accession>
<sequence length="56" mass="6089">AATKAAIALRPNGTAPRRLLSDESQASGDWTDAMPWMQYDWMPGAVQHGLQAMAFV</sequence>
<dbReference type="AlphaFoldDB" id="A0A699XNJ9"/>
<comment type="caution">
    <text evidence="1">The sequence shown here is derived from an EMBL/GenBank/DDBJ whole genome shotgun (WGS) entry which is preliminary data.</text>
</comment>
<gene>
    <name evidence="1" type="ORF">Tci_931375</name>
</gene>
<reference evidence="1" key="1">
    <citation type="journal article" date="2019" name="Sci. Rep.">
        <title>Draft genome of Tanacetum cinerariifolium, the natural source of mosquito coil.</title>
        <authorList>
            <person name="Yamashiro T."/>
            <person name="Shiraishi A."/>
            <person name="Satake H."/>
            <person name="Nakayama K."/>
        </authorList>
    </citation>
    <scope>NUCLEOTIDE SEQUENCE</scope>
</reference>
<feature type="non-terminal residue" evidence="1">
    <location>
        <position position="1"/>
    </location>
</feature>
<feature type="non-terminal residue" evidence="1">
    <location>
        <position position="56"/>
    </location>
</feature>